<keyword evidence="9" id="KW-1133">Transmembrane helix</keyword>
<feature type="compositionally biased region" description="Low complexity" evidence="8">
    <location>
        <begin position="1"/>
        <end position="31"/>
    </location>
</feature>
<keyword evidence="9" id="KW-0812">Transmembrane</keyword>
<dbReference type="Pfam" id="PF12842">
    <property type="entry name" value="DUF3819"/>
    <property type="match status" value="1"/>
</dbReference>
<dbReference type="Gene3D" id="1.25.40.800">
    <property type="match status" value="1"/>
</dbReference>
<reference evidence="16" key="1">
    <citation type="submission" date="2021-06" db="EMBL/GenBank/DDBJ databases">
        <authorList>
            <person name="Kallberg Y."/>
            <person name="Tangrot J."/>
            <person name="Rosling A."/>
        </authorList>
    </citation>
    <scope>NUCLEOTIDE SEQUENCE</scope>
    <source>
        <strain evidence="16">FL966</strain>
    </source>
</reference>
<comment type="caution">
    <text evidence="16">The sequence shown here is derived from an EMBL/GenBank/DDBJ whole genome shotgun (WGS) entry which is preliminary data.</text>
</comment>
<dbReference type="Pfam" id="PF16418">
    <property type="entry name" value="CNOT1_HEAT"/>
    <property type="match status" value="1"/>
</dbReference>
<dbReference type="Pfam" id="PF25097">
    <property type="entry name" value="ARM_Cnot1"/>
    <property type="match status" value="1"/>
</dbReference>
<feature type="region of interest" description="Disordered" evidence="8">
    <location>
        <begin position="1"/>
        <end position="35"/>
    </location>
</feature>
<accession>A0A9N9BSA4</accession>
<dbReference type="InterPro" id="IPR007196">
    <property type="entry name" value="CCR4-Not_Not1_C"/>
</dbReference>
<evidence type="ECO:0000313" key="16">
    <source>
        <dbReference type="EMBL" id="CAG8578043.1"/>
    </source>
</evidence>
<feature type="compositionally biased region" description="Basic and acidic residues" evidence="8">
    <location>
        <begin position="2290"/>
        <end position="2304"/>
    </location>
</feature>
<evidence type="ECO:0000256" key="1">
    <source>
        <dbReference type="ARBA" id="ARBA00004123"/>
    </source>
</evidence>
<dbReference type="GO" id="GO:0000289">
    <property type="term" value="P:nuclear-transcribed mRNA poly(A) tail shortening"/>
    <property type="evidence" value="ECO:0007669"/>
    <property type="project" value="UniProtKB-ARBA"/>
</dbReference>
<dbReference type="InterPro" id="IPR038535">
    <property type="entry name" value="CNOT1_TTP_bind_sf"/>
</dbReference>
<dbReference type="FunFam" id="1.25.40.800:FF:000001">
    <property type="entry name" value="CCR4-NOT transcription complex subunit 1"/>
    <property type="match status" value="1"/>
</dbReference>
<comment type="function">
    <text evidence="6">Acts as a component of the CCR4-NOT core complex, which in the nucleus seems to be a general transcription factor, and in the cytoplasm the major mRNA deadenylase involved in mRNA turnover. The NOT protein subcomplex negatively regulates the basal and activated transcription of many genes. Preferentially affects TC-type TATA element-dependent transcription. Could directly or indirectly inhibit component(s) of the general transcription machinery.</text>
</comment>
<dbReference type="Gene3D" id="1.25.40.180">
    <property type="match status" value="1"/>
</dbReference>
<evidence type="ECO:0000259" key="15">
    <source>
        <dbReference type="Pfam" id="PF25097"/>
    </source>
</evidence>
<feature type="domain" description="CCR4-NOT transcription complex subunit 1" evidence="11">
    <location>
        <begin position="1231"/>
        <end position="1374"/>
    </location>
</feature>
<evidence type="ECO:0000259" key="14">
    <source>
        <dbReference type="Pfam" id="PF16418"/>
    </source>
</evidence>
<dbReference type="InterPro" id="IPR032191">
    <property type="entry name" value="CNOT1_CAF1_bind"/>
</dbReference>
<proteinExistence type="predicted"/>
<feature type="compositionally biased region" description="Polar residues" evidence="8">
    <location>
        <begin position="2235"/>
        <end position="2261"/>
    </location>
</feature>
<name>A0A9N9BSA4_9GLOM</name>
<dbReference type="InterPro" id="IPR032193">
    <property type="entry name" value="CNOT1_TTP_bind"/>
</dbReference>
<dbReference type="GO" id="GO:0030015">
    <property type="term" value="C:CCR4-NOT core complex"/>
    <property type="evidence" value="ECO:0007669"/>
    <property type="project" value="InterPro"/>
</dbReference>
<keyword evidence="17" id="KW-1185">Reference proteome</keyword>
<feature type="region of interest" description="Disordered" evidence="8">
    <location>
        <begin position="2157"/>
        <end position="2177"/>
    </location>
</feature>
<dbReference type="InterPro" id="IPR055454">
    <property type="entry name" value="CNOT1-like_NOT1_connector"/>
</dbReference>
<dbReference type="Gene3D" id="1.25.40.790">
    <property type="match status" value="2"/>
</dbReference>
<dbReference type="Gene3D" id="1.25.40.840">
    <property type="entry name" value="CCR4-NOT transcription complex subunit 1 TTP binding domain"/>
    <property type="match status" value="1"/>
</dbReference>
<evidence type="ECO:0000256" key="2">
    <source>
        <dbReference type="ARBA" id="ARBA00022491"/>
    </source>
</evidence>
<dbReference type="GO" id="GO:0060090">
    <property type="term" value="F:molecular adaptor activity"/>
    <property type="evidence" value="ECO:0007669"/>
    <property type="project" value="TreeGrafter"/>
</dbReference>
<evidence type="ECO:0000256" key="5">
    <source>
        <dbReference type="ARBA" id="ARBA00023242"/>
    </source>
</evidence>
<dbReference type="InterPro" id="IPR032194">
    <property type="entry name" value="CNOT1_HEAT"/>
</dbReference>
<evidence type="ECO:0000256" key="8">
    <source>
        <dbReference type="SAM" id="MobiDB-lite"/>
    </source>
</evidence>
<evidence type="ECO:0000313" key="17">
    <source>
        <dbReference type="Proteomes" id="UP000789759"/>
    </source>
</evidence>
<dbReference type="PANTHER" id="PTHR13162">
    <property type="entry name" value="CCR4-NOT TRANSCRIPTION COMPLEX"/>
    <property type="match status" value="1"/>
</dbReference>
<feature type="domain" description="CCR4-NOT transcription complex subunit 1-like NOT1 connector" evidence="15">
    <location>
        <begin position="1481"/>
        <end position="1664"/>
    </location>
</feature>
<evidence type="ECO:0000259" key="10">
    <source>
        <dbReference type="Pfam" id="PF04054"/>
    </source>
</evidence>
<feature type="compositionally biased region" description="Polar residues" evidence="8">
    <location>
        <begin position="2271"/>
        <end position="2280"/>
    </location>
</feature>
<evidence type="ECO:0000256" key="4">
    <source>
        <dbReference type="ARBA" id="ARBA00023163"/>
    </source>
</evidence>
<comment type="subcellular location">
    <subcellularLocation>
        <location evidence="1">Nucleus</location>
    </subcellularLocation>
</comment>
<dbReference type="Proteomes" id="UP000789759">
    <property type="component" value="Unassembled WGS sequence"/>
</dbReference>
<evidence type="ECO:0000256" key="7">
    <source>
        <dbReference type="ARBA" id="ARBA00074459"/>
    </source>
</evidence>
<feature type="domain" description="CCR4-NOT transcription complex subunit 1 TTP binding" evidence="13">
    <location>
        <begin position="697"/>
        <end position="866"/>
    </location>
</feature>
<keyword evidence="9" id="KW-0472">Membrane</keyword>
<evidence type="ECO:0000256" key="3">
    <source>
        <dbReference type="ARBA" id="ARBA00023015"/>
    </source>
</evidence>
<dbReference type="EMBL" id="CAJVQA010003573">
    <property type="protein sequence ID" value="CAG8578043.1"/>
    <property type="molecule type" value="Genomic_DNA"/>
</dbReference>
<dbReference type="FunFam" id="1.25.40.180:FF:000012">
    <property type="entry name" value="Ccr4-Not transcription complex subunit"/>
    <property type="match status" value="1"/>
</dbReference>
<dbReference type="Pfam" id="PF04054">
    <property type="entry name" value="Not1"/>
    <property type="match status" value="1"/>
</dbReference>
<feature type="domain" description="CCR4-Not complex component Not1 C-terminal" evidence="10">
    <location>
        <begin position="1883"/>
        <end position="2153"/>
    </location>
</feature>
<feature type="region of interest" description="Disordered" evidence="8">
    <location>
        <begin position="2192"/>
        <end position="2304"/>
    </location>
</feature>
<feature type="compositionally biased region" description="Low complexity" evidence="8">
    <location>
        <begin position="871"/>
        <end position="880"/>
    </location>
</feature>
<evidence type="ECO:0000256" key="9">
    <source>
        <dbReference type="SAM" id="Phobius"/>
    </source>
</evidence>
<gene>
    <name evidence="16" type="ORF">CPELLU_LOCUS5957</name>
</gene>
<organism evidence="16 17">
    <name type="scientific">Cetraspora pellucida</name>
    <dbReference type="NCBI Taxonomy" id="1433469"/>
    <lineage>
        <taxon>Eukaryota</taxon>
        <taxon>Fungi</taxon>
        <taxon>Fungi incertae sedis</taxon>
        <taxon>Mucoromycota</taxon>
        <taxon>Glomeromycotina</taxon>
        <taxon>Glomeromycetes</taxon>
        <taxon>Diversisporales</taxon>
        <taxon>Gigasporaceae</taxon>
        <taxon>Cetraspora</taxon>
    </lineage>
</organism>
<feature type="transmembrane region" description="Helical" evidence="9">
    <location>
        <begin position="2370"/>
        <end position="2391"/>
    </location>
</feature>
<feature type="compositionally biased region" description="Pro residues" evidence="8">
    <location>
        <begin position="1179"/>
        <end position="1191"/>
    </location>
</feature>
<keyword evidence="5" id="KW-0539">Nucleus</keyword>
<feature type="region of interest" description="Disordered" evidence="8">
    <location>
        <begin position="1174"/>
        <end position="1201"/>
    </location>
</feature>
<evidence type="ECO:0000256" key="6">
    <source>
        <dbReference type="ARBA" id="ARBA00059181"/>
    </source>
</evidence>
<keyword evidence="4" id="KW-0804">Transcription</keyword>
<feature type="domain" description="CCR4-NOT transcription complex subunit 1 CAF1-binding" evidence="12">
    <location>
        <begin position="934"/>
        <end position="1154"/>
    </location>
</feature>
<dbReference type="InterPro" id="IPR040398">
    <property type="entry name" value="Not1"/>
</dbReference>
<evidence type="ECO:0000259" key="12">
    <source>
        <dbReference type="Pfam" id="PF16415"/>
    </source>
</evidence>
<sequence length="2406" mass="272549">MSSEESSFTSFSLTPPVNSNSSTAKTSSTTAHHLRSSSQTSLTTIVKAQISFLLSTLSADNYARNVAEINSLLDQHGQDTHFHLLRRLLIANQSKICSIRTRNSDLSLSYRLLIEKVKAAASDPALSAVFCDALNSIDHSDSFKDLDLNSFLEHVGINPVEKVGLCISLLSAIRKEIAEQAREIISQNFVPLVKALGDQSVQENLSNELRQHLLTYCEAKSRSLASQQSEIDSSPIKSQYNSQLTVPTGLIPLLSSNQSVAFDNFRASMEQSESSRLSLVKVMSDSGYNCCSSGAAFRSALNKLDVVSTESGEIIKEDDVAQALGMIANSHISSEYGAANWNQTPDHDNRQSWNIDVFATTLVELQPHLDWAKIIEKLDYPEFVVNDTKGLEIILTAYKKATKDRSQFPLHAFWGRWKNIKGQFSFLHRIVDAPLETFNLNDYPVQKVLSLEDFANSNANFKSMAGLLTSNPWNSVELIETLIKMADTELYEEIKLLFEKFTKQTPEVVCLGLAQVQKPWNALHQEILNRLVSVFLAGHSSSTPVLTRLWQVNSVLFTEGCLEMHKKDAMTISRILDIAQDLKILNQLLAIQPFFFSIDLAALASRREYLNLEKWLQDNIVEYGDSFIHDCLEFLNQKVALEITRETNGSIQSVRLSIDVIAIFLRILQNSTMSGKNTESFKEVHRAALQVYPRLTTGPSSESGVTGETFSADVEEEANSYYERVYRQEIGIEEMIKLLQKFKNSQEHRENEIFSCMVHNLFDEYQFFPKYPQRELTITSVIFGSLIQYQLVGYMALGIALRYVLNALRNPSDSKMFNFGVQALLRFQSRLPEWPQYCSHLLQIPQLQQSHPDIIQYVRSALAANANSTTVTTPTSVNTLGIGNGEQASSQSTSTNELLPASRPVPDTSNKVFDKPAFTALNLDTLLAADKDDYEIPGEAIQDKILFIINNVAQSNLDTKVAEMKELLKESHYRWFANYLVVKRASIEPNYHQLYLQFLDALEIPLLVKHVLHESFANIKILLNSEKTVQSPSERSLLKNLGSWLGGMTLARNKPIKHKNIAFKELLVEGYDNNRLIVVIPFVCKVLEQACKSKVFKPPNPWLMAILKLLVELYQYADLKLTLKFEIEVLCKSLEIELKDIEPTTVLKDRPPKELVPTQPTRIGNEFDKWTRNDYGHPVKPPQSSQPPSIPNTPTSHIPNTPMPFNVDEGITNLAPYITFNPNLSAFANQPMMRKIVHLAIDRAIREIITPVVERSVTIAGISTRELIIKDFALEPNEEKMRNAAHLMVQNLAGSLALVTCKEPLRISMVTHLRNLLLQNGYTEQSISEQAILIVVSDNLELACSFIEKAAMEKAVPEIDESLASSFSNRKKHRERTGQPYYDMTVYSGISRYMSNLPEPLRLKPNGLQPQQLRVYEDFARIPRLSSQAAAIYDDRNSRVGIHRGQDFPMGHLYNTAEMPFDSSQIHIPITAHQSLEKFALDKLISKNPQASWPSLPVNSEIRVLVKEIPLLATQSFNRDETALHFSQKVVQLLYKNDSNLSREVYVMLLERLCETSYKVTKEVTNWLIYADDERKFIVPVVVALIKAGLINASDQDTQLAKLIENGRPTVIDFTAKLIRECVLKEPQLASRNDFMHSIDALTRLTQRGKAPEIVIQFLEDLRPRTARDVFTKDVENPGLREQLTSFFAEWVRVYQHPTSNEKIYATFIMQLQQQGVLKGEEISSMFFRVCTEMSVEHYLKQKATSHATPAVAYQAIDAFSKLIVLLVKYHSDPDGVNNNVAKINYLTKILSIIVLVLAQAHEQRRQQFNQKPFFRLFSSLLNDLNAYEQQLQPIYFQILTALSNNTFHTLQPFFFPGFTFAWLSLISHRLFMPKLLLAENQKGTLRVLLVLLHDFPEFLCDYHFSFCDVIPSSCIQLRNLILSAFPRNMRLPDPFTPNLKVDLLPEISQSPRVLSDYTSALLANNLKNDIDTYLKTRSPISFPMDLRNKLMIDTINQPELTSTGSKYNVSIINSLVLYVGIQAIGQLHNKSAQGTPPVTHSAPMDIFQQLLNDLDSEGRYLFLSAIANQLRYPNSHTHYFSCILLYLFAEGSQEVIKEQVTRVLLERLIVNRPHPWGLLITFIELIKNPRYNFWSHSFTRCATDIERLFDSVSRTSISGQAPTSRPTTPTTHYEPGSWQYQVTENLIKGRGYGARTSGTTTPTRPPILRLEEPRTQKVPVQTENIKKTGKGTGPINNVDSENNRKSQGSSGFDNIQQASAQEPIEDSEKVNTQPSTSLAAGSEIPNGEDSEKQSESRSKSTRRVDFKPGRYKISTRPIRPYRPEVVVLCPRGSILFMFGFLFPPLWWFGSFFPRYVSNNADYRWKKYNQLMSFVSLFLVAGILSIVIWYLKFYDSSVDTYTNTDS</sequence>
<dbReference type="CDD" id="cd20710">
    <property type="entry name" value="NOT1_connector"/>
    <property type="match status" value="1"/>
</dbReference>
<dbReference type="GO" id="GO:0005634">
    <property type="term" value="C:nucleus"/>
    <property type="evidence" value="ECO:0007669"/>
    <property type="project" value="UniProtKB-SubCell"/>
</dbReference>
<evidence type="ECO:0000259" key="11">
    <source>
        <dbReference type="Pfam" id="PF12842"/>
    </source>
</evidence>
<dbReference type="Pfam" id="PF16417">
    <property type="entry name" value="CNOT1_TTP_bind"/>
    <property type="match status" value="1"/>
</dbReference>
<dbReference type="GO" id="GO:0000932">
    <property type="term" value="C:P-body"/>
    <property type="evidence" value="ECO:0007669"/>
    <property type="project" value="TreeGrafter"/>
</dbReference>
<protein>
    <recommendedName>
        <fullName evidence="7">General negative regulator of transcription subunit 1</fullName>
    </recommendedName>
</protein>
<evidence type="ECO:0000259" key="13">
    <source>
        <dbReference type="Pfam" id="PF16417"/>
    </source>
</evidence>
<feature type="compositionally biased region" description="Polar residues" evidence="8">
    <location>
        <begin position="886"/>
        <end position="897"/>
    </location>
</feature>
<dbReference type="OrthoDB" id="1933107at2759"/>
<feature type="compositionally biased region" description="Polar residues" evidence="8">
    <location>
        <begin position="2157"/>
        <end position="2172"/>
    </location>
</feature>
<dbReference type="InterPro" id="IPR024557">
    <property type="entry name" value="CNOT1_dom_4"/>
</dbReference>
<feature type="region of interest" description="Disordered" evidence="8">
    <location>
        <begin position="871"/>
        <end position="905"/>
    </location>
</feature>
<dbReference type="FunFam" id="1.25.40.840:FF:000003">
    <property type="entry name" value="Transcription regulator"/>
    <property type="match status" value="1"/>
</dbReference>
<keyword evidence="3" id="KW-0805">Transcription regulation</keyword>
<dbReference type="PANTHER" id="PTHR13162:SF8">
    <property type="entry name" value="CCR4-NOT TRANSCRIPTION COMPLEX SUBUNIT 1"/>
    <property type="match status" value="1"/>
</dbReference>
<dbReference type="Pfam" id="PF16415">
    <property type="entry name" value="CNOT1_CAF1_bind"/>
    <property type="match status" value="1"/>
</dbReference>
<feature type="domain" description="CCR4-NOT transcription complex subunit 1 HEAT repeat" evidence="14">
    <location>
        <begin position="525"/>
        <end position="669"/>
    </location>
</feature>
<keyword evidence="2" id="KW-0678">Repressor</keyword>
<feature type="transmembrane region" description="Helical" evidence="9">
    <location>
        <begin position="2326"/>
        <end position="2350"/>
    </location>
</feature>
<dbReference type="GO" id="GO:0017148">
    <property type="term" value="P:negative regulation of translation"/>
    <property type="evidence" value="ECO:0007669"/>
    <property type="project" value="InterPro"/>
</dbReference>